<dbReference type="EMBL" id="JAPZBR010000002">
    <property type="protein sequence ID" value="KAJ5362372.1"/>
    <property type="molecule type" value="Genomic_DNA"/>
</dbReference>
<evidence type="ECO:0000313" key="1">
    <source>
        <dbReference type="EMBL" id="KAJ5362372.1"/>
    </source>
</evidence>
<name>A0A9W9RLJ4_PENBR</name>
<dbReference type="AlphaFoldDB" id="A0A9W9RLJ4"/>
<proteinExistence type="predicted"/>
<comment type="caution">
    <text evidence="1">The sequence shown here is derived from an EMBL/GenBank/DDBJ whole genome shotgun (WGS) entry which is preliminary data.</text>
</comment>
<accession>A0A9W9RLJ4</accession>
<protein>
    <submittedName>
        <fullName evidence="1">Uncharacterized protein</fullName>
    </submittedName>
</protein>
<evidence type="ECO:0000313" key="2">
    <source>
        <dbReference type="Proteomes" id="UP001148299"/>
    </source>
</evidence>
<sequence length="143" mass="15919">MLSSAAEKHSLEAMLQFFSLAGSWHSRPASHLPGFLAALAALAPNQIPKLEKRDPLSEFGDTEDIYQPFLGLVHDVVFSDRVDKIIAEAGRRRSFERAVHLVHQEAGFTHQPFINRHEWFLRGASFPRGEDKVAALLGFGGDL</sequence>
<keyword evidence="2" id="KW-1185">Reference proteome</keyword>
<reference evidence="1" key="1">
    <citation type="submission" date="2022-12" db="EMBL/GenBank/DDBJ databases">
        <authorList>
            <person name="Petersen C."/>
        </authorList>
    </citation>
    <scope>NUCLEOTIDE SEQUENCE</scope>
    <source>
        <strain evidence="1">IBT 35675</strain>
    </source>
</reference>
<reference evidence="1" key="2">
    <citation type="journal article" date="2023" name="IMA Fungus">
        <title>Comparative genomic study of the Penicillium genus elucidates a diverse pangenome and 15 lateral gene transfer events.</title>
        <authorList>
            <person name="Petersen C."/>
            <person name="Sorensen T."/>
            <person name="Nielsen M.R."/>
            <person name="Sondergaard T.E."/>
            <person name="Sorensen J.L."/>
            <person name="Fitzpatrick D.A."/>
            <person name="Frisvad J.C."/>
            <person name="Nielsen K.L."/>
        </authorList>
    </citation>
    <scope>NUCLEOTIDE SEQUENCE</scope>
    <source>
        <strain evidence="1">IBT 35675</strain>
    </source>
</reference>
<dbReference type="Proteomes" id="UP001148299">
    <property type="component" value="Unassembled WGS sequence"/>
</dbReference>
<organism evidence="1 2">
    <name type="scientific">Penicillium brevicompactum</name>
    <dbReference type="NCBI Taxonomy" id="5074"/>
    <lineage>
        <taxon>Eukaryota</taxon>
        <taxon>Fungi</taxon>
        <taxon>Dikarya</taxon>
        <taxon>Ascomycota</taxon>
        <taxon>Pezizomycotina</taxon>
        <taxon>Eurotiomycetes</taxon>
        <taxon>Eurotiomycetidae</taxon>
        <taxon>Eurotiales</taxon>
        <taxon>Aspergillaceae</taxon>
        <taxon>Penicillium</taxon>
    </lineage>
</organism>
<gene>
    <name evidence="1" type="ORF">N7541_003216</name>
</gene>